<dbReference type="Pfam" id="PF07532">
    <property type="entry name" value="Big_4"/>
    <property type="match status" value="1"/>
</dbReference>
<sequence length="1394" mass="154089">MKKNKKSRINKIAAMSISATMMTGAVVAATPTNVLAESSFLDVKESDYFYDAVNQMTEREVIKGYENKEFRPYQSVTRAQAAKMLTLTLDLDIHNVPDPGFNDISKDDWYYPYISALVDAGIISGYEEDQTYRPYETLTRAQMTKILSIGFGFKETSLLDNPFKDVNADSWYSPYLTELIKHKITTGKTSELFAPLSAVTRGQMAAFIHRSEQVNKLDEATGALLSIDDENVVLTTGTYRVSEDLKEIFNIRNSAVLKDAEVTYSFKDGELQLKKLTLKASGKSETQPVILDGNLTSLNADLIIKGTHVKVQNLKGINNLTVYGTDQGSFDGTDISVLGRTSITPSEELSAASEKLFNVQFLNASLNTVAQSFEGTSVMIKGTSSLLSFAIFADGSLQSAIRIPVMQLLKNVSNFDMIGEAGTVYISTSGLLTLSGSMNINLLNTDNAELNLTGKGNVNKFDIQSSTAAINLSEQLTFSNIIVPENKSAKELIRNYDQVKNNIGMIDNIKNPDIDPPPVVVPSNPGKPVTKPKPVEPVEKEIVSVETLESTVARGEEVKLPETVTVTMNDTSTEQRTVSWEGTVVTDEVGEFYFKGKIEGYDEPILYKLTVQFQGLSVKDGIATVTSGEALKYAEESIDVEEIHLTKEINLTEELATISKKVVIPDGVAEQTFDFNGTELNELHVIGDKNTVKNCVIVNLTIDQEVDDLELENVTDTAHSSHSFEGGGGESIVFTGNTTFKGNITVTAGDTIQIRNEGQGKVEGTLWVEEGHDVIINAPVDNVVVNSTSIVDIQQPVANLMIRSAATLKIKDGTEITQKTKRPGVEIKFVDADGKELEGELPEFEVVLDKSELERLIAEAEGRLLNAEYEGRHDDYPSSSKETLETTLETVKTVLDLEGATVDNQNKIDENSTELRDAIATFKQSKIYVDRTPLREMISEAKRTVGRADSAEHSSSISVLEQAITVADEVYWTYKVTVAEITSAVDTLKEANENFKAETETIGDKVVTLTFDLELEGFESENIRVRVFRNFENRSYEEHEAKILNLKEEASRYSAEVSGFGIGDAKGLTFVFHTGDRVFYKSITKEEFRNQNQFAVDVYPDSTLDITLPEGLTEEKGYKSFGAAILDDTGVVMGQFTVHHETQIPSGRYNLDIFGVAGQSSYSFIEEDLVLNAGENTLNYLENYQSVDLVTKTTTEAAMRVDHVFVSFENESGDFVFRSTSSNREEGLNKFYTNRDDIKGISADVIFVKDDQFWSSSISQTFTEGLKENSIMFENSFEFEIRGAPPEYTYNSNDYFDFQIVGFSNRTRAFNLATGRSSDMHYKGDDVLIQITVTDAQGNSVEKEVESTNTDISIENLLEGLPTKSGEFNIKMNIESGTPFVVAPFEQTITISGE</sequence>
<feature type="domain" description="SLH" evidence="3">
    <location>
        <begin position="97"/>
        <end position="161"/>
    </location>
</feature>
<accession>A0ABW5ZC12</accession>
<dbReference type="EMBL" id="JBHUPG010000001">
    <property type="protein sequence ID" value="MFD2910333.1"/>
    <property type="molecule type" value="Genomic_DNA"/>
</dbReference>
<dbReference type="PANTHER" id="PTHR43308">
    <property type="entry name" value="OUTER MEMBRANE PROTEIN ALPHA-RELATED"/>
    <property type="match status" value="1"/>
</dbReference>
<gene>
    <name evidence="4" type="ORF">ACFS5P_00435</name>
</gene>
<dbReference type="Gene3D" id="1.20.1270.90">
    <property type="entry name" value="AF1782-like"/>
    <property type="match status" value="2"/>
</dbReference>
<feature type="coiled-coil region" evidence="1">
    <location>
        <begin position="1029"/>
        <end position="1056"/>
    </location>
</feature>
<name>A0ABW5ZC12_9BACL</name>
<keyword evidence="1" id="KW-0175">Coiled coil</keyword>
<evidence type="ECO:0000313" key="5">
    <source>
        <dbReference type="Proteomes" id="UP001597561"/>
    </source>
</evidence>
<evidence type="ECO:0000256" key="2">
    <source>
        <dbReference type="SAM" id="SignalP"/>
    </source>
</evidence>
<evidence type="ECO:0000256" key="1">
    <source>
        <dbReference type="SAM" id="Coils"/>
    </source>
</evidence>
<evidence type="ECO:0000313" key="4">
    <source>
        <dbReference type="EMBL" id="MFD2910333.1"/>
    </source>
</evidence>
<keyword evidence="2" id="KW-0732">Signal</keyword>
<feature type="domain" description="SLH" evidence="3">
    <location>
        <begin position="36"/>
        <end position="96"/>
    </location>
</feature>
<dbReference type="InterPro" id="IPR051465">
    <property type="entry name" value="Cell_Envelope_Struct_Comp"/>
</dbReference>
<reference evidence="5" key="1">
    <citation type="journal article" date="2019" name="Int. J. Syst. Evol. Microbiol.">
        <title>The Global Catalogue of Microorganisms (GCM) 10K type strain sequencing project: providing services to taxonomists for standard genome sequencing and annotation.</title>
        <authorList>
            <consortium name="The Broad Institute Genomics Platform"/>
            <consortium name="The Broad Institute Genome Sequencing Center for Infectious Disease"/>
            <person name="Wu L."/>
            <person name="Ma J."/>
        </authorList>
    </citation>
    <scope>NUCLEOTIDE SEQUENCE [LARGE SCALE GENOMIC DNA]</scope>
    <source>
        <strain evidence="5">KCTC 13528</strain>
    </source>
</reference>
<feature type="signal peptide" evidence="2">
    <location>
        <begin position="1"/>
        <end position="28"/>
    </location>
</feature>
<organism evidence="4 5">
    <name type="scientific">Jeotgalibacillus terrae</name>
    <dbReference type="NCBI Taxonomy" id="587735"/>
    <lineage>
        <taxon>Bacteria</taxon>
        <taxon>Bacillati</taxon>
        <taxon>Bacillota</taxon>
        <taxon>Bacilli</taxon>
        <taxon>Bacillales</taxon>
        <taxon>Caryophanaceae</taxon>
        <taxon>Jeotgalibacillus</taxon>
    </lineage>
</organism>
<dbReference type="PROSITE" id="PS51272">
    <property type="entry name" value="SLH"/>
    <property type="match status" value="3"/>
</dbReference>
<dbReference type="InterPro" id="IPR001119">
    <property type="entry name" value="SLH_dom"/>
</dbReference>
<dbReference type="Pfam" id="PF00395">
    <property type="entry name" value="SLH"/>
    <property type="match status" value="3"/>
</dbReference>
<evidence type="ECO:0000259" key="3">
    <source>
        <dbReference type="PROSITE" id="PS51272"/>
    </source>
</evidence>
<dbReference type="Proteomes" id="UP001597561">
    <property type="component" value="Unassembled WGS sequence"/>
</dbReference>
<feature type="chain" id="PRO_5046559115" evidence="2">
    <location>
        <begin position="29"/>
        <end position="1394"/>
    </location>
</feature>
<comment type="caution">
    <text evidence="4">The sequence shown here is derived from an EMBL/GenBank/DDBJ whole genome shotgun (WGS) entry which is preliminary data.</text>
</comment>
<proteinExistence type="predicted"/>
<keyword evidence="5" id="KW-1185">Reference proteome</keyword>
<dbReference type="RefSeq" id="WP_204728112.1">
    <property type="nucleotide sequence ID" value="NZ_JAFBDK010000002.1"/>
</dbReference>
<protein>
    <submittedName>
        <fullName evidence="4">S-layer homology domain-containing protein</fullName>
    </submittedName>
</protein>
<dbReference type="InterPro" id="IPR011081">
    <property type="entry name" value="Big_4"/>
</dbReference>
<feature type="domain" description="SLH" evidence="3">
    <location>
        <begin position="162"/>
        <end position="222"/>
    </location>
</feature>